<sequence length="172" mass="19998">AKFKAEYDTVTLMTPNIATLGPKSKISVIEDDSDRPFEPTVAGEKTSRCIHMKLWKHAVFGPICLWREFGNLLTIKRFYHIPMMIIKTSFIWICIGGVVATGMWCWKGHCCCCLPYDILHPMKGLQKIKERIVNEEEEERLERKASKLPKWAIKLQKEKYQILNEIKDMVLV</sequence>
<name>A0A1B6K9V2_9HEMI</name>
<feature type="transmembrane region" description="Helical" evidence="1">
    <location>
        <begin position="84"/>
        <end position="104"/>
    </location>
</feature>
<gene>
    <name evidence="2" type="ORF">g.3198</name>
</gene>
<keyword evidence="1" id="KW-1133">Transmembrane helix</keyword>
<dbReference type="AlphaFoldDB" id="A0A1B6K9V2"/>
<evidence type="ECO:0000313" key="2">
    <source>
        <dbReference type="EMBL" id="JAT08228.1"/>
    </source>
</evidence>
<protein>
    <submittedName>
        <fullName evidence="2">Uncharacterized protein</fullName>
    </submittedName>
</protein>
<keyword evidence="1" id="KW-0472">Membrane</keyword>
<organism evidence="2">
    <name type="scientific">Graphocephala atropunctata</name>
    <dbReference type="NCBI Taxonomy" id="36148"/>
    <lineage>
        <taxon>Eukaryota</taxon>
        <taxon>Metazoa</taxon>
        <taxon>Ecdysozoa</taxon>
        <taxon>Arthropoda</taxon>
        <taxon>Hexapoda</taxon>
        <taxon>Insecta</taxon>
        <taxon>Pterygota</taxon>
        <taxon>Neoptera</taxon>
        <taxon>Paraneoptera</taxon>
        <taxon>Hemiptera</taxon>
        <taxon>Auchenorrhyncha</taxon>
        <taxon>Membracoidea</taxon>
        <taxon>Cicadellidae</taxon>
        <taxon>Cicadellinae</taxon>
        <taxon>Cicadellini</taxon>
        <taxon>Graphocephala</taxon>
    </lineage>
</organism>
<accession>A0A1B6K9V2</accession>
<keyword evidence="1" id="KW-0812">Transmembrane</keyword>
<proteinExistence type="predicted"/>
<dbReference type="EMBL" id="GEBQ01031749">
    <property type="protein sequence ID" value="JAT08228.1"/>
    <property type="molecule type" value="Transcribed_RNA"/>
</dbReference>
<evidence type="ECO:0000256" key="1">
    <source>
        <dbReference type="SAM" id="Phobius"/>
    </source>
</evidence>
<feature type="non-terminal residue" evidence="2">
    <location>
        <position position="1"/>
    </location>
</feature>
<reference evidence="2" key="1">
    <citation type="submission" date="2015-11" db="EMBL/GenBank/DDBJ databases">
        <title>De novo transcriptome assembly of four potential Pierce s Disease insect vectors from Arizona vineyards.</title>
        <authorList>
            <person name="Tassone E.E."/>
        </authorList>
    </citation>
    <scope>NUCLEOTIDE SEQUENCE</scope>
</reference>